<dbReference type="AlphaFoldDB" id="A0A7G5FE71"/>
<reference evidence="2 3" key="1">
    <citation type="submission" date="2020-07" db="EMBL/GenBank/DDBJ databases">
        <title>non toxigenic Corynebacterium sp. nov from a clinical source.</title>
        <authorList>
            <person name="Bernier A.-M."/>
            <person name="Bernard K."/>
        </authorList>
    </citation>
    <scope>NUCLEOTIDE SEQUENCE [LARGE SCALE GENOMIC DNA]</scope>
    <source>
        <strain evidence="3">NML 93-0612</strain>
    </source>
</reference>
<proteinExistence type="predicted"/>
<protein>
    <submittedName>
        <fullName evidence="2">Uncharacterized protein</fullName>
    </submittedName>
</protein>
<dbReference type="Proteomes" id="UP000515570">
    <property type="component" value="Chromosome"/>
</dbReference>
<keyword evidence="1" id="KW-0812">Transmembrane</keyword>
<keyword evidence="1" id="KW-0472">Membrane</keyword>
<organism evidence="2 3">
    <name type="scientific">Corynebacterium hindlerae</name>
    <dbReference type="NCBI Taxonomy" id="699041"/>
    <lineage>
        <taxon>Bacteria</taxon>
        <taxon>Bacillati</taxon>
        <taxon>Actinomycetota</taxon>
        <taxon>Actinomycetes</taxon>
        <taxon>Mycobacteriales</taxon>
        <taxon>Corynebacteriaceae</taxon>
        <taxon>Corynebacterium</taxon>
    </lineage>
</organism>
<accession>A0A7G5FE71</accession>
<keyword evidence="1" id="KW-1133">Transmembrane helix</keyword>
<gene>
    <name evidence="2" type="ORF">HW450_11315</name>
</gene>
<feature type="transmembrane region" description="Helical" evidence="1">
    <location>
        <begin position="12"/>
        <end position="38"/>
    </location>
</feature>
<dbReference type="RefSeq" id="WP_182385719.1">
    <property type="nucleotide sequence ID" value="NZ_CP059833.1"/>
</dbReference>
<evidence type="ECO:0000313" key="3">
    <source>
        <dbReference type="Proteomes" id="UP000515570"/>
    </source>
</evidence>
<dbReference type="EMBL" id="CP059833">
    <property type="protein sequence ID" value="QMV84912.1"/>
    <property type="molecule type" value="Genomic_DNA"/>
</dbReference>
<sequence>MQVLDWLSSAPLWLQAPIVVTVSVVLCAVLAFCFLRLIDIVGAKTLRWFEGKNEK</sequence>
<evidence type="ECO:0000313" key="2">
    <source>
        <dbReference type="EMBL" id="QMV84912.1"/>
    </source>
</evidence>
<keyword evidence="3" id="KW-1185">Reference proteome</keyword>
<evidence type="ECO:0000256" key="1">
    <source>
        <dbReference type="SAM" id="Phobius"/>
    </source>
</evidence>
<name>A0A7G5FE71_9CORY</name>